<dbReference type="InterPro" id="IPR035901">
    <property type="entry name" value="GIY-YIG_endonuc_sf"/>
</dbReference>
<evidence type="ECO:0000259" key="2">
    <source>
        <dbReference type="PROSITE" id="PS50164"/>
    </source>
</evidence>
<dbReference type="SUPFAM" id="SSF55797">
    <property type="entry name" value="PR-1-like"/>
    <property type="match status" value="1"/>
</dbReference>
<protein>
    <recommendedName>
        <fullName evidence="2">GIY-YIG domain-containing protein</fullName>
    </recommendedName>
</protein>
<dbReference type="InterPro" id="IPR014044">
    <property type="entry name" value="CAP_dom"/>
</dbReference>
<evidence type="ECO:0000313" key="4">
    <source>
        <dbReference type="Proteomes" id="UP000024635"/>
    </source>
</evidence>
<keyword evidence="4" id="KW-1185">Reference proteome</keyword>
<dbReference type="SUPFAM" id="SSF82771">
    <property type="entry name" value="GIY-YIG endonuclease"/>
    <property type="match status" value="1"/>
</dbReference>
<reference evidence="4" key="1">
    <citation type="journal article" date="2015" name="Nat. Genet.">
        <title>The genome and transcriptome of the zoonotic hookworm Ancylostoma ceylanicum identify infection-specific gene families.</title>
        <authorList>
            <person name="Schwarz E.M."/>
            <person name="Hu Y."/>
            <person name="Antoshechkin I."/>
            <person name="Miller M.M."/>
            <person name="Sternberg P.W."/>
            <person name="Aroian R.V."/>
        </authorList>
    </citation>
    <scope>NUCLEOTIDE SEQUENCE</scope>
    <source>
        <strain evidence="4">HY135</strain>
    </source>
</reference>
<dbReference type="AlphaFoldDB" id="A0A016WSR5"/>
<dbReference type="InterPro" id="IPR035940">
    <property type="entry name" value="CAP_sf"/>
</dbReference>
<dbReference type="PROSITE" id="PS50164">
    <property type="entry name" value="GIY_YIG"/>
    <property type="match status" value="1"/>
</dbReference>
<dbReference type="InterPro" id="IPR000305">
    <property type="entry name" value="GIY-YIG_endonuc"/>
</dbReference>
<dbReference type="Gene3D" id="3.40.1440.10">
    <property type="entry name" value="GIY-YIG endonuclease"/>
    <property type="match status" value="1"/>
</dbReference>
<name>A0A016WSR5_9BILA</name>
<keyword evidence="1" id="KW-0732">Signal</keyword>
<dbReference type="STRING" id="53326.A0A016WSR5"/>
<feature type="signal peptide" evidence="1">
    <location>
        <begin position="1"/>
        <end position="25"/>
    </location>
</feature>
<dbReference type="Pfam" id="PF01541">
    <property type="entry name" value="GIY-YIG"/>
    <property type="match status" value="1"/>
</dbReference>
<dbReference type="OrthoDB" id="5886123at2759"/>
<dbReference type="CDD" id="cd10442">
    <property type="entry name" value="GIY-YIG_PLEs"/>
    <property type="match status" value="1"/>
</dbReference>
<gene>
    <name evidence="3" type="primary">Acey_s0522.g2882</name>
    <name evidence="3" type="synonym">ASP-s0522.g2882</name>
    <name evidence="3" type="ORF">Y032_0522g2882</name>
</gene>
<sequence length="379" mass="42783">MVSRSKVRVMLTASVAWVFFYDVASYDIPTDFGCQNALIADDWRRSVLNFHNNMRRNLATGHVKTMNDAMAPMAFNMNELLWDCDIEKYASDVMCGAAEDKNYDSIKADLQNKKDCNITEKTNSLLKEWWSESTAIDLVKSQLYDADAEKNAPRFSHMANAAIKAFACTYGTCPGSNDLKLTCVYRKKLKLNDKIYSKTNFLGKVCTQCASKLPADKQCIKRLCQQEYTRAKVKVPTLTDPSSGRILKEHQEKVEELAKVFQNRTGDCMSSGVIYLIACKSCGEEYVGETARPLCARIKEHLDGKEKSSPTTPLGAHRKLRHDGVNFEVSVKILAREPQTSARKTLEALWIHAKSPKMNRKEECLSITRELAPYLGLLF</sequence>
<comment type="caution">
    <text evidence="3">The sequence shown here is derived from an EMBL/GenBank/DDBJ whole genome shotgun (WGS) entry which is preliminary data.</text>
</comment>
<dbReference type="CDD" id="cd05380">
    <property type="entry name" value="CAP_euk"/>
    <property type="match status" value="1"/>
</dbReference>
<dbReference type="Gene3D" id="3.40.33.10">
    <property type="entry name" value="CAP"/>
    <property type="match status" value="1"/>
</dbReference>
<proteinExistence type="predicted"/>
<feature type="chain" id="PRO_5001491610" description="GIY-YIG domain-containing protein" evidence="1">
    <location>
        <begin position="26"/>
        <end position="379"/>
    </location>
</feature>
<dbReference type="SMART" id="SM00198">
    <property type="entry name" value="SCP"/>
    <property type="match status" value="1"/>
</dbReference>
<feature type="domain" description="GIY-YIG" evidence="2">
    <location>
        <begin position="270"/>
        <end position="360"/>
    </location>
</feature>
<evidence type="ECO:0000313" key="3">
    <source>
        <dbReference type="EMBL" id="EYC42641.1"/>
    </source>
</evidence>
<dbReference type="EMBL" id="JARK01000122">
    <property type="protein sequence ID" value="EYC42641.1"/>
    <property type="molecule type" value="Genomic_DNA"/>
</dbReference>
<organism evidence="3 4">
    <name type="scientific">Ancylostoma ceylanicum</name>
    <dbReference type="NCBI Taxonomy" id="53326"/>
    <lineage>
        <taxon>Eukaryota</taxon>
        <taxon>Metazoa</taxon>
        <taxon>Ecdysozoa</taxon>
        <taxon>Nematoda</taxon>
        <taxon>Chromadorea</taxon>
        <taxon>Rhabditida</taxon>
        <taxon>Rhabditina</taxon>
        <taxon>Rhabditomorpha</taxon>
        <taxon>Strongyloidea</taxon>
        <taxon>Ancylostomatidae</taxon>
        <taxon>Ancylostomatinae</taxon>
        <taxon>Ancylostoma</taxon>
    </lineage>
</organism>
<evidence type="ECO:0000256" key="1">
    <source>
        <dbReference type="SAM" id="SignalP"/>
    </source>
</evidence>
<dbReference type="Proteomes" id="UP000024635">
    <property type="component" value="Unassembled WGS sequence"/>
</dbReference>
<accession>A0A016WSR5</accession>